<feature type="compositionally biased region" description="Polar residues" evidence="1">
    <location>
        <begin position="398"/>
        <end position="417"/>
    </location>
</feature>
<dbReference type="OrthoDB" id="8922241at2759"/>
<dbReference type="Proteomes" id="UP000722485">
    <property type="component" value="Unassembled WGS sequence"/>
</dbReference>
<gene>
    <name evidence="2" type="ORF">G7Z17_g11770</name>
</gene>
<evidence type="ECO:0000313" key="2">
    <source>
        <dbReference type="EMBL" id="KAF7542221.1"/>
    </source>
</evidence>
<dbReference type="EMBL" id="JAANBB010000469">
    <property type="protein sequence ID" value="KAF7542221.1"/>
    <property type="molecule type" value="Genomic_DNA"/>
</dbReference>
<feature type="compositionally biased region" description="Basic and acidic residues" evidence="1">
    <location>
        <begin position="153"/>
        <end position="162"/>
    </location>
</feature>
<reference evidence="2" key="1">
    <citation type="submission" date="2020-03" db="EMBL/GenBank/DDBJ databases">
        <title>Draft Genome Sequence of Cylindrodendrum hubeiense.</title>
        <authorList>
            <person name="Buettner E."/>
            <person name="Kellner H."/>
        </authorList>
    </citation>
    <scope>NUCLEOTIDE SEQUENCE</scope>
    <source>
        <strain evidence="2">IHI 201604</strain>
    </source>
</reference>
<feature type="region of interest" description="Disordered" evidence="1">
    <location>
        <begin position="309"/>
        <end position="358"/>
    </location>
</feature>
<feature type="compositionally biased region" description="Low complexity" evidence="1">
    <location>
        <begin position="476"/>
        <end position="502"/>
    </location>
</feature>
<feature type="compositionally biased region" description="Pro residues" evidence="1">
    <location>
        <begin position="538"/>
        <end position="556"/>
    </location>
</feature>
<comment type="caution">
    <text evidence="2">The sequence shown here is derived from an EMBL/GenBank/DDBJ whole genome shotgun (WGS) entry which is preliminary data.</text>
</comment>
<feature type="compositionally biased region" description="Low complexity" evidence="1">
    <location>
        <begin position="516"/>
        <end position="537"/>
    </location>
</feature>
<sequence length="637" mass="66715">MDNSTSTTMRAARLSAPEILLQGAATGLTLEGLGLVDPVVYGPISGTGDERREFPSSVTGSKKTGTSRNRRAYAHGIGMAFSPGPVSLSVAPSHLQRVAFVAGTLSPGVVDLNPSRRLQHSPRTPFPEAITAITAIYAWHTGPPPPPALPHNSHQETRLEPALDHQSRCAFAPLDVTAVKEDKASAKQHLPPPPQTKPRPSSRAHHLSTTRQAQKQPAAGLPAAVTVAASNTIITTTSWCAIAMEAATSFSSRRPAAGALPAFSLPPPTADVPSMAKYPLYPPLPAGSHEHYHNSLESAPAGYPYPPSYLPLPGPLPDRRRSSSPSVLTPSPGASDGLSPSLSSVNTGSSQGSQAPAGMHYSYGHGAWPTPNNSSYTVSSAAPPQPSMGHQHFGGRSSMYSQQPPTMQFNHPRTSQSPHHGGEGLPPPPYGEVQHPFQTSLSSGGNGGQTTPGHQPQSAILSSQNPVSTQPPTPSSAPAHVDSYTHTRPPSTPSYYTASSTPQQSNFPSYAPQPSPTQHSPSSAGPIPRGLGSLSGPPQGPTMAPPAPYRPYPPYQSLPTMGGSVMSNIHQPGGQMSMIPGMGVPQYGHPMMYGHGQPAPQSERPFKCDQDIDSSRAAKARQAKAQTALKATERIEA</sequence>
<feature type="compositionally biased region" description="Polar residues" evidence="1">
    <location>
        <begin position="451"/>
        <end position="461"/>
    </location>
</feature>
<feature type="compositionally biased region" description="Low complexity" evidence="1">
    <location>
        <begin position="56"/>
        <end position="67"/>
    </location>
</feature>
<feature type="region of interest" description="Disordered" evidence="1">
    <location>
        <begin position="141"/>
        <end position="162"/>
    </location>
</feature>
<proteinExistence type="predicted"/>
<name>A0A9P5GYY2_9HYPO</name>
<evidence type="ECO:0000256" key="1">
    <source>
        <dbReference type="SAM" id="MobiDB-lite"/>
    </source>
</evidence>
<feature type="compositionally biased region" description="Polar residues" evidence="1">
    <location>
        <begin position="338"/>
        <end position="354"/>
    </location>
</feature>
<feature type="region of interest" description="Disordered" evidence="1">
    <location>
        <begin position="45"/>
        <end position="68"/>
    </location>
</feature>
<protein>
    <submittedName>
        <fullName evidence="2">Uncharacterized protein</fullName>
    </submittedName>
</protein>
<accession>A0A9P5GYY2</accession>
<keyword evidence="3" id="KW-1185">Reference proteome</keyword>
<dbReference type="AlphaFoldDB" id="A0A9P5GYY2"/>
<organism evidence="2 3">
    <name type="scientific">Cylindrodendrum hubeiense</name>
    <dbReference type="NCBI Taxonomy" id="595255"/>
    <lineage>
        <taxon>Eukaryota</taxon>
        <taxon>Fungi</taxon>
        <taxon>Dikarya</taxon>
        <taxon>Ascomycota</taxon>
        <taxon>Pezizomycotina</taxon>
        <taxon>Sordariomycetes</taxon>
        <taxon>Hypocreomycetidae</taxon>
        <taxon>Hypocreales</taxon>
        <taxon>Nectriaceae</taxon>
        <taxon>Cylindrodendrum</taxon>
    </lineage>
</organism>
<feature type="region of interest" description="Disordered" evidence="1">
    <location>
        <begin position="374"/>
        <end position="582"/>
    </location>
</feature>
<evidence type="ECO:0000313" key="3">
    <source>
        <dbReference type="Proteomes" id="UP000722485"/>
    </source>
</evidence>
<feature type="region of interest" description="Disordered" evidence="1">
    <location>
        <begin position="180"/>
        <end position="219"/>
    </location>
</feature>